<dbReference type="InterPro" id="IPR048844">
    <property type="entry name" value="LpdD_chaperone-like"/>
</dbReference>
<sequence>MSDAIKTGCGRLSVQLSWEQVGKDWVIILSGGERPHIGASAISWINGAAVETQVIRVPEHREDQLVCVLAEQCCRTLKSTVQVSCGIHIDRAKKEEIETLIEHSTYLIERFLQMVTRA</sequence>
<feature type="domain" description="Prenylated flavin chaperone LpdD-like" evidence="1">
    <location>
        <begin position="9"/>
        <end position="114"/>
    </location>
</feature>
<dbReference type="Pfam" id="PF21758">
    <property type="entry name" value="PAC_bac"/>
    <property type="match status" value="1"/>
</dbReference>
<dbReference type="AlphaFoldDB" id="A0A644ZJG0"/>
<accession>A0A644ZJG0</accession>
<protein>
    <recommendedName>
        <fullName evidence="1">Prenylated flavin chaperone LpdD-like domain-containing protein</fullName>
    </recommendedName>
</protein>
<name>A0A644ZJG0_9ZZZZ</name>
<proteinExistence type="predicted"/>
<gene>
    <name evidence="2" type="ORF">SDC9_85463</name>
</gene>
<organism evidence="2">
    <name type="scientific">bioreactor metagenome</name>
    <dbReference type="NCBI Taxonomy" id="1076179"/>
    <lineage>
        <taxon>unclassified sequences</taxon>
        <taxon>metagenomes</taxon>
        <taxon>ecological metagenomes</taxon>
    </lineage>
</organism>
<reference evidence="2" key="1">
    <citation type="submission" date="2019-08" db="EMBL/GenBank/DDBJ databases">
        <authorList>
            <person name="Kucharzyk K."/>
            <person name="Murdoch R.W."/>
            <person name="Higgins S."/>
            <person name="Loffler F."/>
        </authorList>
    </citation>
    <scope>NUCLEOTIDE SEQUENCE</scope>
</reference>
<evidence type="ECO:0000259" key="1">
    <source>
        <dbReference type="Pfam" id="PF21758"/>
    </source>
</evidence>
<comment type="caution">
    <text evidence="2">The sequence shown here is derived from an EMBL/GenBank/DDBJ whole genome shotgun (WGS) entry which is preliminary data.</text>
</comment>
<evidence type="ECO:0000313" key="2">
    <source>
        <dbReference type="EMBL" id="MPM38833.1"/>
    </source>
</evidence>
<dbReference type="EMBL" id="VSSQ01008424">
    <property type="protein sequence ID" value="MPM38833.1"/>
    <property type="molecule type" value="Genomic_DNA"/>
</dbReference>